<dbReference type="EMBL" id="AEYX01000044">
    <property type="protein sequence ID" value="EGG44076.1"/>
    <property type="molecule type" value="Genomic_DNA"/>
</dbReference>
<protein>
    <submittedName>
        <fullName evidence="2">Uncharacterized protein</fullName>
    </submittedName>
</protein>
<sequence length="169" mass="18210">MPRDDAGPLREVRRGDTAALRQVHCAMRTGTSPHERKISCRLHDGGILGNRILRSIMRTSGGHPVDTRGHPLCGRRGARRGYRTRRPGGGTDRDGQIGDRRSGVAGGTARPTGCGRLHCPQRLRLMPSGRLAETSGTGRDYRTVATLRTTTEGCSSGDDCAVILMRSPA</sequence>
<dbReference type="Proteomes" id="UP000003022">
    <property type="component" value="Unassembled WGS sequence"/>
</dbReference>
<organism evidence="2 3">
    <name type="scientific">Streptomyces griseoaurantiacus M045</name>
    <dbReference type="NCBI Taxonomy" id="996637"/>
    <lineage>
        <taxon>Bacteria</taxon>
        <taxon>Bacillati</taxon>
        <taxon>Actinomycetota</taxon>
        <taxon>Actinomycetes</taxon>
        <taxon>Kitasatosporales</taxon>
        <taxon>Streptomycetaceae</taxon>
        <taxon>Streptomyces</taxon>
        <taxon>Streptomyces aurantiacus group</taxon>
    </lineage>
</organism>
<comment type="caution">
    <text evidence="2">The sequence shown here is derived from an EMBL/GenBank/DDBJ whole genome shotgun (WGS) entry which is preliminary data.</text>
</comment>
<feature type="region of interest" description="Disordered" evidence="1">
    <location>
        <begin position="59"/>
        <end position="119"/>
    </location>
</feature>
<gene>
    <name evidence="2" type="ORF">SGM_5656</name>
</gene>
<feature type="compositionally biased region" description="Basic residues" evidence="1">
    <location>
        <begin position="76"/>
        <end position="86"/>
    </location>
</feature>
<evidence type="ECO:0000313" key="2">
    <source>
        <dbReference type="EMBL" id="EGG44076.1"/>
    </source>
</evidence>
<accession>F3NR92</accession>
<dbReference type="STRING" id="996637.SGM_5656"/>
<proteinExistence type="predicted"/>
<name>F3NR92_9ACTN</name>
<evidence type="ECO:0000313" key="3">
    <source>
        <dbReference type="Proteomes" id="UP000003022"/>
    </source>
</evidence>
<feature type="compositionally biased region" description="Basic and acidic residues" evidence="1">
    <location>
        <begin position="91"/>
        <end position="102"/>
    </location>
</feature>
<reference evidence="2 3" key="1">
    <citation type="journal article" date="2011" name="J. Bacteriol.">
        <title>Draft genome sequence of the marine bacterium Streptomyces griseoaurantiacus M045, which produces novel manumycin-type antibiotics with a pABA core component.</title>
        <authorList>
            <person name="Li F."/>
            <person name="Jiang P."/>
            <person name="Zheng H."/>
            <person name="Wang S."/>
            <person name="Zhao G."/>
            <person name="Qin S."/>
            <person name="Liu Z."/>
        </authorList>
    </citation>
    <scope>NUCLEOTIDE SEQUENCE [LARGE SCALE GENOMIC DNA]</scope>
    <source>
        <strain evidence="2 3">M045</strain>
    </source>
</reference>
<dbReference type="AlphaFoldDB" id="F3NR92"/>
<evidence type="ECO:0000256" key="1">
    <source>
        <dbReference type="SAM" id="MobiDB-lite"/>
    </source>
</evidence>
<keyword evidence="3" id="KW-1185">Reference proteome</keyword>